<feature type="active site" description="O-(5'-phospho-DNA)-tyrosine intermediate" evidence="10">
    <location>
        <position position="120"/>
    </location>
</feature>
<dbReference type="PANTHER" id="PTHR10848:SF0">
    <property type="entry name" value="MEIOTIC RECOMBINATION PROTEIN SPO11"/>
    <property type="match status" value="1"/>
</dbReference>
<keyword evidence="9 10" id="KW-0413">Isomerase</keyword>
<dbReference type="GO" id="GO:0005524">
    <property type="term" value="F:ATP binding"/>
    <property type="evidence" value="ECO:0007669"/>
    <property type="project" value="InterPro"/>
</dbReference>
<dbReference type="PRINTS" id="PR01550">
    <property type="entry name" value="TOP6AFAMILY"/>
</dbReference>
<dbReference type="GO" id="GO:0042138">
    <property type="term" value="P:meiotic DNA double-strand break formation"/>
    <property type="evidence" value="ECO:0007669"/>
    <property type="project" value="TreeGrafter"/>
</dbReference>
<dbReference type="GO" id="GO:0000228">
    <property type="term" value="C:nuclear chromosome"/>
    <property type="evidence" value="ECO:0007669"/>
    <property type="project" value="TreeGrafter"/>
</dbReference>
<evidence type="ECO:0000313" key="15">
    <source>
        <dbReference type="Proteomes" id="UP000258309"/>
    </source>
</evidence>
<keyword evidence="6" id="KW-0460">Magnesium</keyword>
<protein>
    <recommendedName>
        <fullName evidence="4">DNA topoisomerase (ATP-hydrolyzing)</fullName>
        <ecNumber evidence="4">5.6.2.2</ecNumber>
    </recommendedName>
</protein>
<dbReference type="InterPro" id="IPR036078">
    <property type="entry name" value="Spo11/TopoVI_A_sf"/>
</dbReference>
<evidence type="ECO:0000259" key="13">
    <source>
        <dbReference type="Pfam" id="PF21180"/>
    </source>
</evidence>
<dbReference type="GO" id="GO:0003677">
    <property type="term" value="F:DNA binding"/>
    <property type="evidence" value="ECO:0007669"/>
    <property type="project" value="UniProtKB-UniRule"/>
</dbReference>
<dbReference type="InterPro" id="IPR013049">
    <property type="entry name" value="Spo11/TopoVI_A_N"/>
</dbReference>
<dbReference type="OMA" id="IYYLDPV"/>
<sequence length="327" mass="36731">MLTNNNLNEADRQGSTEAHSSSVSTTVNINRAGEVISKIEDIFESIADSIQDNKRPLEIQLKSRRRTGTNVAHNIDTRKIVFPSKSPQEAWRFTVLLRILELSHEALVTGIAITKRDIYYRDPELFIKQSIVDRYVDDLAFTLGINRDSLNVVAAAKGLVAGHLTLVKGDKSILDYTLENEAKGYPDIQSRQFLHFLSLHQPAIPIFALVDFDPDGIGIMSTYKYGSMALAHENQTLVVPEVQWLGVRSDDILSNSDTEEGILRLTSRDRRIATGMLAREPFREDGKEREGRRELQIMLFLNVKAEIQALSNGKGLETWLDGKLQGI</sequence>
<evidence type="ECO:0000256" key="4">
    <source>
        <dbReference type="ARBA" id="ARBA00012895"/>
    </source>
</evidence>
<dbReference type="PANTHER" id="PTHR10848">
    <property type="entry name" value="MEIOTIC RECOMBINATION PROTEIN SPO11"/>
    <property type="match status" value="1"/>
</dbReference>
<evidence type="ECO:0000256" key="5">
    <source>
        <dbReference type="ARBA" id="ARBA00022723"/>
    </source>
</evidence>
<accession>A0A3E2HBM5</accession>
<evidence type="ECO:0000256" key="7">
    <source>
        <dbReference type="ARBA" id="ARBA00023029"/>
    </source>
</evidence>
<dbReference type="Gene3D" id="3.40.1360.10">
    <property type="match status" value="1"/>
</dbReference>
<proteinExistence type="inferred from homology"/>
<evidence type="ECO:0000313" key="14">
    <source>
        <dbReference type="EMBL" id="RFU30717.1"/>
    </source>
</evidence>
<gene>
    <name evidence="14" type="ORF">B7463_g5621</name>
</gene>
<dbReference type="EMBL" id="NCSJ02000093">
    <property type="protein sequence ID" value="RFU30717.1"/>
    <property type="molecule type" value="Genomic_DNA"/>
</dbReference>
<dbReference type="Pfam" id="PF04406">
    <property type="entry name" value="TP6A_N"/>
    <property type="match status" value="1"/>
</dbReference>
<dbReference type="AlphaFoldDB" id="A0A3E2HBM5"/>
<feature type="domain" description="Topoisomerase 6 subunit A/Spo11 TOPRIM" evidence="13">
    <location>
        <begin position="182"/>
        <end position="312"/>
    </location>
</feature>
<evidence type="ECO:0000256" key="8">
    <source>
        <dbReference type="ARBA" id="ARBA00023125"/>
    </source>
</evidence>
<comment type="caution">
    <text evidence="14">The sequence shown here is derived from an EMBL/GenBank/DDBJ whole genome shotgun (WGS) entry which is preliminary data.</text>
</comment>
<dbReference type="CDD" id="cd00223">
    <property type="entry name" value="TOPRIM_TopoIIB_SPO"/>
    <property type="match status" value="1"/>
</dbReference>
<comment type="similarity">
    <text evidence="3 10">Belongs to the TOP6A family.</text>
</comment>
<evidence type="ECO:0000259" key="12">
    <source>
        <dbReference type="Pfam" id="PF04406"/>
    </source>
</evidence>
<feature type="compositionally biased region" description="Polar residues" evidence="11">
    <location>
        <begin position="15"/>
        <end position="25"/>
    </location>
</feature>
<dbReference type="GO" id="GO:0007131">
    <property type="term" value="P:reciprocal meiotic recombination"/>
    <property type="evidence" value="ECO:0007669"/>
    <property type="project" value="TreeGrafter"/>
</dbReference>
<comment type="catalytic activity">
    <reaction evidence="1 10">
        <text>ATP-dependent breakage, passage and rejoining of double-stranded DNA.</text>
        <dbReference type="EC" id="5.6.2.2"/>
    </reaction>
</comment>
<keyword evidence="5" id="KW-0479">Metal-binding</keyword>
<dbReference type="GO" id="GO:0046872">
    <property type="term" value="F:metal ion binding"/>
    <property type="evidence" value="ECO:0007669"/>
    <property type="project" value="UniProtKB-KW"/>
</dbReference>
<dbReference type="GO" id="GO:0003918">
    <property type="term" value="F:DNA topoisomerase type II (double strand cut, ATP-hydrolyzing) activity"/>
    <property type="evidence" value="ECO:0007669"/>
    <property type="project" value="UniProtKB-UniRule"/>
</dbReference>
<organism evidence="14 15">
    <name type="scientific">Scytalidium lignicola</name>
    <name type="common">Hyphomycete</name>
    <dbReference type="NCBI Taxonomy" id="5539"/>
    <lineage>
        <taxon>Eukaryota</taxon>
        <taxon>Fungi</taxon>
        <taxon>Dikarya</taxon>
        <taxon>Ascomycota</taxon>
        <taxon>Pezizomycotina</taxon>
        <taxon>Leotiomycetes</taxon>
        <taxon>Leotiomycetes incertae sedis</taxon>
        <taxon>Scytalidium</taxon>
    </lineage>
</organism>
<evidence type="ECO:0000256" key="9">
    <source>
        <dbReference type="ARBA" id="ARBA00023235"/>
    </source>
</evidence>
<name>A0A3E2HBM5_SCYLI</name>
<evidence type="ECO:0000256" key="11">
    <source>
        <dbReference type="SAM" id="MobiDB-lite"/>
    </source>
</evidence>
<evidence type="ECO:0000256" key="6">
    <source>
        <dbReference type="ARBA" id="ARBA00022842"/>
    </source>
</evidence>
<evidence type="ECO:0000256" key="1">
    <source>
        <dbReference type="ARBA" id="ARBA00000185"/>
    </source>
</evidence>
<dbReference type="InterPro" id="IPR034136">
    <property type="entry name" value="TOPRIM_Topo6A/Spo11"/>
</dbReference>
<feature type="non-terminal residue" evidence="14">
    <location>
        <position position="1"/>
    </location>
</feature>
<feature type="domain" description="Spo11/DNA topoisomerase VI subunit A N-terminal" evidence="12">
    <location>
        <begin position="91"/>
        <end position="152"/>
    </location>
</feature>
<dbReference type="GO" id="GO:0000706">
    <property type="term" value="P:meiotic DNA double-strand break processing"/>
    <property type="evidence" value="ECO:0007669"/>
    <property type="project" value="TreeGrafter"/>
</dbReference>
<dbReference type="PROSITE" id="PS52041">
    <property type="entry name" value="TOPO_IIB"/>
    <property type="match status" value="1"/>
</dbReference>
<dbReference type="EC" id="5.6.2.2" evidence="4"/>
<evidence type="ECO:0000256" key="3">
    <source>
        <dbReference type="ARBA" id="ARBA00006559"/>
    </source>
</evidence>
<dbReference type="InterPro" id="IPR036388">
    <property type="entry name" value="WH-like_DNA-bd_sf"/>
</dbReference>
<dbReference type="Pfam" id="PF21180">
    <property type="entry name" value="TOP6A-Spo11_Toprim"/>
    <property type="match status" value="1"/>
</dbReference>
<dbReference type="Proteomes" id="UP000258309">
    <property type="component" value="Unassembled WGS sequence"/>
</dbReference>
<keyword evidence="7 10" id="KW-0799">Topoisomerase</keyword>
<keyword evidence="15" id="KW-1185">Reference proteome</keyword>
<dbReference type="SUPFAM" id="SSF56726">
    <property type="entry name" value="DNA topoisomerase IV, alpha subunit"/>
    <property type="match status" value="1"/>
</dbReference>
<reference evidence="14 15" key="1">
    <citation type="submission" date="2018-05" db="EMBL/GenBank/DDBJ databases">
        <title>Draft genome sequence of Scytalidium lignicola DSM 105466, a ubiquitous saprotrophic fungus.</title>
        <authorList>
            <person name="Buettner E."/>
            <person name="Gebauer A.M."/>
            <person name="Hofrichter M."/>
            <person name="Liers C."/>
            <person name="Kellner H."/>
        </authorList>
    </citation>
    <scope>NUCLEOTIDE SEQUENCE [LARGE SCALE GENOMIC DNA]</scope>
    <source>
        <strain evidence="14 15">DSM 105466</strain>
    </source>
</reference>
<dbReference type="OrthoDB" id="5377392at2759"/>
<evidence type="ECO:0000256" key="10">
    <source>
        <dbReference type="PROSITE-ProRule" id="PRU01385"/>
    </source>
</evidence>
<dbReference type="STRING" id="5539.A0A3E2HBM5"/>
<keyword evidence="8 10" id="KW-0238">DNA-binding</keyword>
<evidence type="ECO:0000256" key="2">
    <source>
        <dbReference type="ARBA" id="ARBA00001946"/>
    </source>
</evidence>
<dbReference type="InterPro" id="IPR002815">
    <property type="entry name" value="Spo11/TopoVI_A"/>
</dbReference>
<comment type="cofactor">
    <cofactor evidence="2">
        <name>Mg(2+)</name>
        <dbReference type="ChEBI" id="CHEBI:18420"/>
    </cofactor>
</comment>
<dbReference type="Gene3D" id="1.10.10.10">
    <property type="entry name" value="Winged helix-like DNA-binding domain superfamily/Winged helix DNA-binding domain"/>
    <property type="match status" value="1"/>
</dbReference>
<feature type="non-terminal residue" evidence="14">
    <location>
        <position position="327"/>
    </location>
</feature>
<feature type="region of interest" description="Disordered" evidence="11">
    <location>
        <begin position="1"/>
        <end position="25"/>
    </location>
</feature>